<accession>A0A0P8WC66</accession>
<protein>
    <submittedName>
        <fullName evidence="2">Soluble epoxide hydrolase</fullName>
        <ecNumber evidence="2">3.3.2.10</ecNumber>
    </submittedName>
</protein>
<feature type="domain" description="AB hydrolase-1" evidence="1">
    <location>
        <begin position="23"/>
        <end position="255"/>
    </location>
</feature>
<dbReference type="RefSeq" id="WP_054873228.1">
    <property type="nucleotide sequence ID" value="NZ_LKET01000006.1"/>
</dbReference>
<dbReference type="PRINTS" id="PR00111">
    <property type="entry name" value="ABHYDROLASE"/>
</dbReference>
<dbReference type="InterPro" id="IPR029058">
    <property type="entry name" value="AB_hydrolase_fold"/>
</dbReference>
<sequence length="273" mass="30820">MFEGDLQVKGKTVHYVHEGKGKNIVLLHGIATHSGLWKGVMSNLTKKYSVYAFDLLGFGLSQKPESNELNLKKQGAFFYDVFKELGLQDIIVAGHDLGGGIAQIMSLTYPEIFKAMVLIDTICYDSWPIQILSEGNKVEMLFRHLPPDIIRDTFIQYIKDGLYNKENALQIGQKYWKYIEGKEGMDSFIKLVQSFDNRQTVEISVSLGSLRLPVLIIWGKNDVYLRPSYGYRLSEDIKGAKIEVLDCAGHFLPEDQPGLVSQLMDDFISSIKG</sequence>
<dbReference type="Pfam" id="PF00561">
    <property type="entry name" value="Abhydrolase_1"/>
    <property type="match status" value="1"/>
</dbReference>
<dbReference type="GO" id="GO:0004301">
    <property type="term" value="F:epoxide hydrolase activity"/>
    <property type="evidence" value="ECO:0007669"/>
    <property type="project" value="UniProtKB-EC"/>
</dbReference>
<reference evidence="2 3" key="1">
    <citation type="submission" date="2015-09" db="EMBL/GenBank/DDBJ databases">
        <title>Genome sequence of Oxobacter pfennigii DSM 3222.</title>
        <authorList>
            <person name="Poehlein A."/>
            <person name="Bengelsdorf F.R."/>
            <person name="Schiel-Bengelsdorf B."/>
            <person name="Duerre P."/>
            <person name="Daniel R."/>
        </authorList>
    </citation>
    <scope>NUCLEOTIDE SEQUENCE [LARGE SCALE GENOMIC DNA]</scope>
    <source>
        <strain evidence="2 3">DSM 3222</strain>
    </source>
</reference>
<dbReference type="GO" id="GO:0047372">
    <property type="term" value="F:monoacylglycerol lipase activity"/>
    <property type="evidence" value="ECO:0007669"/>
    <property type="project" value="TreeGrafter"/>
</dbReference>
<dbReference type="EMBL" id="LKET01000006">
    <property type="protein sequence ID" value="KPU46338.1"/>
    <property type="molecule type" value="Genomic_DNA"/>
</dbReference>
<dbReference type="PRINTS" id="PR00412">
    <property type="entry name" value="EPOXHYDRLASE"/>
</dbReference>
<name>A0A0P8WC66_9CLOT</name>
<evidence type="ECO:0000259" key="1">
    <source>
        <dbReference type="Pfam" id="PF00561"/>
    </source>
</evidence>
<dbReference type="GO" id="GO:0046464">
    <property type="term" value="P:acylglycerol catabolic process"/>
    <property type="evidence" value="ECO:0007669"/>
    <property type="project" value="TreeGrafter"/>
</dbReference>
<keyword evidence="3" id="KW-1185">Reference proteome</keyword>
<dbReference type="EC" id="3.3.2.10" evidence="2"/>
<dbReference type="SUPFAM" id="SSF53474">
    <property type="entry name" value="alpha/beta-Hydrolases"/>
    <property type="match status" value="1"/>
</dbReference>
<dbReference type="GO" id="GO:0016020">
    <property type="term" value="C:membrane"/>
    <property type="evidence" value="ECO:0007669"/>
    <property type="project" value="TreeGrafter"/>
</dbReference>
<dbReference type="PANTHER" id="PTHR43798:SF33">
    <property type="entry name" value="HYDROLASE, PUTATIVE (AFU_ORTHOLOGUE AFUA_2G14860)-RELATED"/>
    <property type="match status" value="1"/>
</dbReference>
<dbReference type="Proteomes" id="UP000050326">
    <property type="component" value="Unassembled WGS sequence"/>
</dbReference>
<gene>
    <name evidence="2" type="ORF">OXPF_00660</name>
</gene>
<comment type="caution">
    <text evidence="2">The sequence shown here is derived from an EMBL/GenBank/DDBJ whole genome shotgun (WGS) entry which is preliminary data.</text>
</comment>
<dbReference type="PANTHER" id="PTHR43798">
    <property type="entry name" value="MONOACYLGLYCEROL LIPASE"/>
    <property type="match status" value="1"/>
</dbReference>
<dbReference type="Gene3D" id="3.40.50.1820">
    <property type="entry name" value="alpha/beta hydrolase"/>
    <property type="match status" value="1"/>
</dbReference>
<proteinExistence type="predicted"/>
<dbReference type="InterPro" id="IPR000073">
    <property type="entry name" value="AB_hydrolase_1"/>
</dbReference>
<dbReference type="STRING" id="36849.OXPF_00660"/>
<dbReference type="InterPro" id="IPR050266">
    <property type="entry name" value="AB_hydrolase_sf"/>
</dbReference>
<evidence type="ECO:0000313" key="2">
    <source>
        <dbReference type="EMBL" id="KPU46338.1"/>
    </source>
</evidence>
<organism evidence="2 3">
    <name type="scientific">Oxobacter pfennigii</name>
    <dbReference type="NCBI Taxonomy" id="36849"/>
    <lineage>
        <taxon>Bacteria</taxon>
        <taxon>Bacillati</taxon>
        <taxon>Bacillota</taxon>
        <taxon>Clostridia</taxon>
        <taxon>Eubacteriales</taxon>
        <taxon>Clostridiaceae</taxon>
        <taxon>Oxobacter</taxon>
    </lineage>
</organism>
<dbReference type="OrthoDB" id="9775557at2"/>
<dbReference type="InterPro" id="IPR000639">
    <property type="entry name" value="Epox_hydrolase-like"/>
</dbReference>
<evidence type="ECO:0000313" key="3">
    <source>
        <dbReference type="Proteomes" id="UP000050326"/>
    </source>
</evidence>
<dbReference type="AlphaFoldDB" id="A0A0P8WC66"/>
<keyword evidence="2" id="KW-0378">Hydrolase</keyword>